<feature type="zinc finger region" description="C3H1-type" evidence="6">
    <location>
        <begin position="396"/>
        <end position="424"/>
    </location>
</feature>
<feature type="domain" description="C3H1-type" evidence="8">
    <location>
        <begin position="396"/>
        <end position="424"/>
    </location>
</feature>
<dbReference type="SMART" id="SM00356">
    <property type="entry name" value="ZnF_C3H1"/>
    <property type="match status" value="6"/>
</dbReference>
<feature type="domain" description="C3H1-type" evidence="8">
    <location>
        <begin position="260"/>
        <end position="288"/>
    </location>
</feature>
<keyword evidence="4 6" id="KW-0862">Zinc</keyword>
<evidence type="ECO:0000256" key="3">
    <source>
        <dbReference type="ARBA" id="ARBA00022771"/>
    </source>
</evidence>
<keyword evidence="1 6" id="KW-0479">Metal-binding</keyword>
<reference evidence="9" key="1">
    <citation type="submission" date="2020-08" db="EMBL/GenBank/DDBJ databases">
        <title>Plant Genome Project.</title>
        <authorList>
            <person name="Zhang R.-G."/>
        </authorList>
    </citation>
    <scope>NUCLEOTIDE SEQUENCE</scope>
    <source>
        <strain evidence="9">WSP0</strain>
        <tissue evidence="9">Leaf</tissue>
    </source>
</reference>
<evidence type="ECO:0000256" key="2">
    <source>
        <dbReference type="ARBA" id="ARBA00022737"/>
    </source>
</evidence>
<feature type="zinc finger region" description="C3H1-type" evidence="6">
    <location>
        <begin position="461"/>
        <end position="489"/>
    </location>
</feature>
<evidence type="ECO:0000313" key="9">
    <source>
        <dbReference type="EMBL" id="KAG5550850.1"/>
    </source>
</evidence>
<comment type="caution">
    <text evidence="9">The sequence shown here is derived from an EMBL/GenBank/DDBJ whole genome shotgun (WGS) entry which is preliminary data.</text>
</comment>
<dbReference type="AlphaFoldDB" id="A0AAV6KEU6"/>
<dbReference type="Pfam" id="PF00642">
    <property type="entry name" value="zf-CCCH"/>
    <property type="match status" value="6"/>
</dbReference>
<feature type="domain" description="C3H1-type" evidence="8">
    <location>
        <begin position="208"/>
        <end position="236"/>
    </location>
</feature>
<feature type="domain" description="C3H1-type" evidence="8">
    <location>
        <begin position="461"/>
        <end position="489"/>
    </location>
</feature>
<name>A0AAV6KEU6_9ERIC</name>
<evidence type="ECO:0000256" key="4">
    <source>
        <dbReference type="ARBA" id="ARBA00022833"/>
    </source>
</evidence>
<evidence type="ECO:0000259" key="8">
    <source>
        <dbReference type="PROSITE" id="PS50103"/>
    </source>
</evidence>
<evidence type="ECO:0000256" key="7">
    <source>
        <dbReference type="SAM" id="MobiDB-lite"/>
    </source>
</evidence>
<dbReference type="GO" id="GO:0003729">
    <property type="term" value="F:mRNA binding"/>
    <property type="evidence" value="ECO:0007669"/>
    <property type="project" value="UniProtKB-ARBA"/>
</dbReference>
<dbReference type="Proteomes" id="UP000823749">
    <property type="component" value="Chromosome 4"/>
</dbReference>
<dbReference type="SUPFAM" id="SSF90229">
    <property type="entry name" value="CCCH zinc finger"/>
    <property type="match status" value="6"/>
</dbReference>
<keyword evidence="2" id="KW-0677">Repeat</keyword>
<proteinExistence type="predicted"/>
<dbReference type="InterPro" id="IPR050974">
    <property type="entry name" value="Plant_ZF_CCCH"/>
</dbReference>
<feature type="region of interest" description="Disordered" evidence="7">
    <location>
        <begin position="552"/>
        <end position="574"/>
    </location>
</feature>
<feature type="domain" description="C3H1-type" evidence="8">
    <location>
        <begin position="515"/>
        <end position="543"/>
    </location>
</feature>
<gene>
    <name evidence="9" type="ORF">RHGRI_009328</name>
</gene>
<keyword evidence="5" id="KW-0238">DNA-binding</keyword>
<dbReference type="InterPro" id="IPR036855">
    <property type="entry name" value="Znf_CCCH_sf"/>
</dbReference>
<dbReference type="GO" id="GO:0003677">
    <property type="term" value="F:DNA binding"/>
    <property type="evidence" value="ECO:0007669"/>
    <property type="project" value="UniProtKB-KW"/>
</dbReference>
<evidence type="ECO:0000256" key="5">
    <source>
        <dbReference type="ARBA" id="ARBA00023125"/>
    </source>
</evidence>
<evidence type="ECO:0000256" key="6">
    <source>
        <dbReference type="PROSITE-ProRule" id="PRU00723"/>
    </source>
</evidence>
<dbReference type="PANTHER" id="PTHR12506">
    <property type="entry name" value="PROTEIN PHOSPHATASE RELATED"/>
    <property type="match status" value="1"/>
</dbReference>
<keyword evidence="3 6" id="KW-0863">Zinc-finger</keyword>
<dbReference type="Gene3D" id="4.10.1000.10">
    <property type="entry name" value="Zinc finger, CCCH-type"/>
    <property type="match status" value="1"/>
</dbReference>
<feature type="zinc finger region" description="C3H1-type" evidence="6">
    <location>
        <begin position="208"/>
        <end position="236"/>
    </location>
</feature>
<feature type="zinc finger region" description="C3H1-type" evidence="6">
    <location>
        <begin position="260"/>
        <end position="288"/>
    </location>
</feature>
<keyword evidence="10" id="KW-1185">Reference proteome</keyword>
<feature type="compositionally biased region" description="Basic and acidic residues" evidence="7">
    <location>
        <begin position="562"/>
        <end position="574"/>
    </location>
</feature>
<dbReference type="FunFam" id="4.10.1000.10:FF:000033">
    <property type="entry name" value="zinc finger CCCH domain-containing protein 37"/>
    <property type="match status" value="1"/>
</dbReference>
<dbReference type="InterPro" id="IPR000571">
    <property type="entry name" value="Znf_CCCH"/>
</dbReference>
<sequence length="574" mass="62235">MANQLHGYNPSSYGGGAAGLYSSRSIADSYLSGESSFLGSSRYMGADPSSYSDRGSSMLFSQSDALRFSAADIGSRSYGGGIGVSQASWPGLDIGSAADPLGAGFKRPSECKCLLLGFSYIPSLYDCSSIFASPCRFLPIWLFQPLVLSLRSKESKKSKVKGKYSNFSVMFDSYNAQLQLSDAWFSSNPLAKRPRFESTSNLPIYPQRPGEKDCSHYMLTRTCKFGDSCKFDHPIWVPEGGIPDWKEVPLIPTSECLPERPGEPDCPYFLKTQRCKFGVKCKFNHPKDILLSSVGASIMVDAIPDAQESAGINVLPERPSEPPCAFYVKTGKCKFGATCKFHHPKDIQLPSAAEDNGSDGHAVTTVSNEGATGEVKPMKPLFTPALLQNSKGLPVRLGEVDCPFYLKTGSCKYGVTCRYNHPERYAINPPAAAIGPAIMASPAAHLSIGVLGLAPTIYPQRPGQIECDFYMKTGECKFGEKCKFHHPIDRSAPTLSTVESQQQTVKLTLAGLPRREGAVHCPYYMKTGTCKYGATCKFDHPPPGEVMAMATSQVTSTSVGGEGKEDETVKEQQQ</sequence>
<evidence type="ECO:0000313" key="10">
    <source>
        <dbReference type="Proteomes" id="UP000823749"/>
    </source>
</evidence>
<dbReference type="GO" id="GO:0008270">
    <property type="term" value="F:zinc ion binding"/>
    <property type="evidence" value="ECO:0007669"/>
    <property type="project" value="UniProtKB-KW"/>
</dbReference>
<dbReference type="Gene3D" id="2.30.30.1190">
    <property type="match status" value="4"/>
</dbReference>
<feature type="zinc finger region" description="C3H1-type" evidence="6">
    <location>
        <begin position="318"/>
        <end position="346"/>
    </location>
</feature>
<dbReference type="EMBL" id="JACTNZ010000004">
    <property type="protein sequence ID" value="KAG5550850.1"/>
    <property type="molecule type" value="Genomic_DNA"/>
</dbReference>
<dbReference type="PROSITE" id="PS50103">
    <property type="entry name" value="ZF_C3H1"/>
    <property type="match status" value="6"/>
</dbReference>
<dbReference type="PANTHER" id="PTHR12506:SF82">
    <property type="entry name" value="ZINC FINGER CCCH DOMAIN-CONTAINING PROTEIN 64-RELATED"/>
    <property type="match status" value="1"/>
</dbReference>
<evidence type="ECO:0000256" key="1">
    <source>
        <dbReference type="ARBA" id="ARBA00022723"/>
    </source>
</evidence>
<feature type="domain" description="C3H1-type" evidence="8">
    <location>
        <begin position="318"/>
        <end position="346"/>
    </location>
</feature>
<accession>A0AAV6KEU6</accession>
<feature type="zinc finger region" description="C3H1-type" evidence="6">
    <location>
        <begin position="515"/>
        <end position="543"/>
    </location>
</feature>
<organism evidence="9 10">
    <name type="scientific">Rhododendron griersonianum</name>
    <dbReference type="NCBI Taxonomy" id="479676"/>
    <lineage>
        <taxon>Eukaryota</taxon>
        <taxon>Viridiplantae</taxon>
        <taxon>Streptophyta</taxon>
        <taxon>Embryophyta</taxon>
        <taxon>Tracheophyta</taxon>
        <taxon>Spermatophyta</taxon>
        <taxon>Magnoliopsida</taxon>
        <taxon>eudicotyledons</taxon>
        <taxon>Gunneridae</taxon>
        <taxon>Pentapetalae</taxon>
        <taxon>asterids</taxon>
        <taxon>Ericales</taxon>
        <taxon>Ericaceae</taxon>
        <taxon>Ericoideae</taxon>
        <taxon>Rhodoreae</taxon>
        <taxon>Rhododendron</taxon>
    </lineage>
</organism>
<protein>
    <recommendedName>
        <fullName evidence="8">C3H1-type domain-containing protein</fullName>
    </recommendedName>
</protein>